<feature type="region of interest" description="Disordered" evidence="4">
    <location>
        <begin position="507"/>
        <end position="581"/>
    </location>
</feature>
<dbReference type="InterPro" id="IPR050302">
    <property type="entry name" value="Rab_GAP_TBC_domain"/>
</dbReference>
<dbReference type="PROSITE" id="PS50086">
    <property type="entry name" value="TBC_RABGAP"/>
    <property type="match status" value="1"/>
</dbReference>
<reference evidence="6" key="1">
    <citation type="submission" date="2022-11" db="EMBL/GenBank/DDBJ databases">
        <authorList>
            <person name="Petersen C."/>
        </authorList>
    </citation>
    <scope>NUCLEOTIDE SEQUENCE</scope>
    <source>
        <strain evidence="6">IBT 34128</strain>
    </source>
</reference>
<feature type="compositionally biased region" description="Polar residues" evidence="4">
    <location>
        <begin position="507"/>
        <end position="563"/>
    </location>
</feature>
<feature type="region of interest" description="Disordered" evidence="4">
    <location>
        <begin position="839"/>
        <end position="904"/>
    </location>
</feature>
<dbReference type="GeneID" id="81398061"/>
<dbReference type="OrthoDB" id="159449at2759"/>
<evidence type="ECO:0000256" key="3">
    <source>
        <dbReference type="SAM" id="Coils"/>
    </source>
</evidence>
<feature type="coiled-coil region" evidence="3">
    <location>
        <begin position="587"/>
        <end position="632"/>
    </location>
</feature>
<feature type="compositionally biased region" description="Polar residues" evidence="4">
    <location>
        <begin position="18"/>
        <end position="33"/>
    </location>
</feature>
<dbReference type="Gene3D" id="1.10.472.80">
    <property type="entry name" value="Ypt/Rab-GAP domain of gyp1p, domain 3"/>
    <property type="match status" value="1"/>
</dbReference>
<dbReference type="GO" id="GO:0031267">
    <property type="term" value="F:small GTPase binding"/>
    <property type="evidence" value="ECO:0007669"/>
    <property type="project" value="TreeGrafter"/>
</dbReference>
<dbReference type="FunFam" id="1.10.8.270:FF:000001">
    <property type="entry name" value="TBC1 domain family member 1"/>
    <property type="match status" value="1"/>
</dbReference>
<evidence type="ECO:0000256" key="1">
    <source>
        <dbReference type="ARBA" id="ARBA00022468"/>
    </source>
</evidence>
<feature type="coiled-coil region" evidence="3">
    <location>
        <begin position="806"/>
        <end position="833"/>
    </location>
</feature>
<dbReference type="InterPro" id="IPR000195">
    <property type="entry name" value="Rab-GAP-TBC_dom"/>
</dbReference>
<organism evidence="6 7">
    <name type="scientific">Penicillium alfredii</name>
    <dbReference type="NCBI Taxonomy" id="1506179"/>
    <lineage>
        <taxon>Eukaryota</taxon>
        <taxon>Fungi</taxon>
        <taxon>Dikarya</taxon>
        <taxon>Ascomycota</taxon>
        <taxon>Pezizomycotina</taxon>
        <taxon>Eurotiomycetes</taxon>
        <taxon>Eurotiomycetidae</taxon>
        <taxon>Eurotiales</taxon>
        <taxon>Aspergillaceae</taxon>
        <taxon>Penicillium</taxon>
    </lineage>
</organism>
<evidence type="ECO:0000313" key="7">
    <source>
        <dbReference type="Proteomes" id="UP001141434"/>
    </source>
</evidence>
<feature type="coiled-coil region" evidence="3">
    <location>
        <begin position="684"/>
        <end position="711"/>
    </location>
</feature>
<dbReference type="Gene3D" id="1.10.10.750">
    <property type="entry name" value="Ypt/Rab-GAP domain of gyp1p, domain 1"/>
    <property type="match status" value="1"/>
</dbReference>
<evidence type="ECO:0000256" key="4">
    <source>
        <dbReference type="SAM" id="MobiDB-lite"/>
    </source>
</evidence>
<dbReference type="EMBL" id="JAPMSZ010000010">
    <property type="protein sequence ID" value="KAJ5087060.1"/>
    <property type="molecule type" value="Genomic_DNA"/>
</dbReference>
<feature type="region of interest" description="Disordered" evidence="4">
    <location>
        <begin position="135"/>
        <end position="161"/>
    </location>
</feature>
<feature type="compositionally biased region" description="Polar residues" evidence="4">
    <location>
        <begin position="135"/>
        <end position="145"/>
    </location>
</feature>
<dbReference type="AlphaFoldDB" id="A0A9W9JZB9"/>
<feature type="region of interest" description="Disordered" evidence="4">
    <location>
        <begin position="1"/>
        <end position="97"/>
    </location>
</feature>
<comment type="caution">
    <text evidence="6">The sequence shown here is derived from an EMBL/GenBank/DDBJ whole genome shotgun (WGS) entry which is preliminary data.</text>
</comment>
<sequence length="904" mass="99994">MDADPASPGTPHAPNHDSMVTVSLSDIQSNSEHTQPEWRSLDIPPTPIEATNLESEPQQTADEPISPVPLQDAAKTTPTPVDDSPTAGEEPAGDVMDHEVDWENLEKTEEQEPRGEGSDESTALLLARLEQENNALATNPKSGLSNVPRGQRHQRQSRSESLHQIKRLINDPARAELRYSQLPPPPMTELEFWAALVADYPQTAQRLPTLTSNKIQGGVPPPLRGVVWPSLAGARDTTLLDEFQRLSGESSPYDGLIGKDIGRSFPNVEMFRDPNGEGQQMLARVLRCFSLYDTKIGYCQGLGFVVGPLLMHMTDAEAFCVLVRLMDHYNLRTCYLPDLSGLHLHVYQFQNLLARHRPALFEHLESLNVEPVYVSQWFLSFFAVACPLPMLLRIYDVIFLEGACETLMRVALSLMQRNEKRIMACTEFEDVMQLLLSRSLWDTYAFNADDLVNDFVSLTSLVTKDSLQALEASYNQSQGITLGISFPQMQAAASRFLGRLWAGSSNSHNSVKSLNPNPSPSRPASTIRRSPSKQSMTSTLNSIETTSDASTAPTEVSSATASAEGQKPRVKSTMSTHHKDRDLHTQIEDLLMALSDLQRQHADLTHELQQEREEREEDHALAKEMLNHLEEMPAEAHPAELVAKAKARFDTAEPKRTSIIQTKHQLNDDLTRWKGMHGVEASRCLDLTRRIDDFEQENSSLKEQLREARGRIQDGYRDRQRLERVNKELRTLKTSVPESPTLPEASSTSPTGEVSSPTGLRQLRLVRSNSQKSPTFSKRSSSLGLQNVLSTENNKPAPEEALLLELVNAKTEEAVAKQELEEVKAKLDSLRKMISSPNPQAAAANLENRNSFLGRSPSRASITKAPTEPVKPAASSSGSAAVGGGGFFSGWGRRAAPTSNESPP</sequence>
<feature type="compositionally biased region" description="Polar residues" evidence="4">
    <location>
        <begin position="767"/>
        <end position="782"/>
    </location>
</feature>
<feature type="region of interest" description="Disordered" evidence="4">
    <location>
        <begin position="730"/>
        <end position="782"/>
    </location>
</feature>
<dbReference type="Gene3D" id="1.10.8.270">
    <property type="entry name" value="putative rabgap domain of human tbc1 domain family member 14 like domains"/>
    <property type="match status" value="1"/>
</dbReference>
<feature type="compositionally biased region" description="Polar residues" evidence="4">
    <location>
        <begin position="52"/>
        <end position="61"/>
    </location>
</feature>
<keyword evidence="2 3" id="KW-0175">Coiled coil</keyword>
<evidence type="ECO:0000313" key="6">
    <source>
        <dbReference type="EMBL" id="KAJ5087060.1"/>
    </source>
</evidence>
<dbReference type="PANTHER" id="PTHR47219:SF9">
    <property type="entry name" value="GTPASE ACTIVATING PROTEIN AND CENTROSOME-ASSOCIATED, ISOFORM B"/>
    <property type="match status" value="1"/>
</dbReference>
<reference evidence="6" key="2">
    <citation type="journal article" date="2023" name="IMA Fungus">
        <title>Comparative genomic study of the Penicillium genus elucidates a diverse pangenome and 15 lateral gene transfer events.</title>
        <authorList>
            <person name="Petersen C."/>
            <person name="Sorensen T."/>
            <person name="Nielsen M.R."/>
            <person name="Sondergaard T.E."/>
            <person name="Sorensen J.L."/>
            <person name="Fitzpatrick D.A."/>
            <person name="Frisvad J.C."/>
            <person name="Nielsen K.L."/>
        </authorList>
    </citation>
    <scope>NUCLEOTIDE SEQUENCE</scope>
    <source>
        <strain evidence="6">IBT 34128</strain>
    </source>
</reference>
<keyword evidence="7" id="KW-1185">Reference proteome</keyword>
<dbReference type="Proteomes" id="UP001141434">
    <property type="component" value="Unassembled WGS sequence"/>
</dbReference>
<dbReference type="SMART" id="SM00164">
    <property type="entry name" value="TBC"/>
    <property type="match status" value="1"/>
</dbReference>
<name>A0A9W9JZB9_9EURO</name>
<accession>A0A9W9JZB9</accession>
<dbReference type="RefSeq" id="XP_056509185.1">
    <property type="nucleotide sequence ID" value="XM_056658892.1"/>
</dbReference>
<evidence type="ECO:0000259" key="5">
    <source>
        <dbReference type="PROSITE" id="PS50086"/>
    </source>
</evidence>
<dbReference type="InterPro" id="IPR035969">
    <property type="entry name" value="Rab-GAP_TBC_sf"/>
</dbReference>
<feature type="domain" description="Rab-GAP TBC" evidence="5">
    <location>
        <begin position="218"/>
        <end position="402"/>
    </location>
</feature>
<keyword evidence="1" id="KW-0343">GTPase activation</keyword>
<dbReference type="FunFam" id="1.10.10.750:FF:000003">
    <property type="entry name" value="GTPase activating protein (Evi5)"/>
    <property type="match status" value="1"/>
</dbReference>
<dbReference type="GO" id="GO:0005096">
    <property type="term" value="F:GTPase activator activity"/>
    <property type="evidence" value="ECO:0007669"/>
    <property type="project" value="UniProtKB-KW"/>
</dbReference>
<protein>
    <recommendedName>
        <fullName evidence="5">Rab-GAP TBC domain-containing protein</fullName>
    </recommendedName>
</protein>
<dbReference type="SUPFAM" id="SSF47923">
    <property type="entry name" value="Ypt/Rab-GAP domain of gyp1p"/>
    <property type="match status" value="2"/>
</dbReference>
<feature type="compositionally biased region" description="Polar residues" evidence="4">
    <location>
        <begin position="732"/>
        <end position="759"/>
    </location>
</feature>
<gene>
    <name evidence="6" type="ORF">NUU61_008367</name>
</gene>
<feature type="compositionally biased region" description="Polar residues" evidence="4">
    <location>
        <begin position="847"/>
        <end position="861"/>
    </location>
</feature>
<evidence type="ECO:0000256" key="2">
    <source>
        <dbReference type="ARBA" id="ARBA00023054"/>
    </source>
</evidence>
<dbReference type="Pfam" id="PF00566">
    <property type="entry name" value="RabGAP-TBC"/>
    <property type="match status" value="1"/>
</dbReference>
<dbReference type="FunFam" id="1.10.472.80:FF:000027">
    <property type="entry name" value="GTPase activating protein (Evi5)"/>
    <property type="match status" value="1"/>
</dbReference>
<proteinExistence type="predicted"/>
<dbReference type="PANTHER" id="PTHR47219">
    <property type="entry name" value="RAB GTPASE-ACTIVATING PROTEIN 1-LIKE"/>
    <property type="match status" value="1"/>
</dbReference>